<proteinExistence type="predicted"/>
<reference evidence="1" key="1">
    <citation type="journal article" date="2020" name="Nature">
        <title>Giant virus diversity and host interactions through global metagenomics.</title>
        <authorList>
            <person name="Schulz F."/>
            <person name="Roux S."/>
            <person name="Paez-Espino D."/>
            <person name="Jungbluth S."/>
            <person name="Walsh D.A."/>
            <person name="Denef V.J."/>
            <person name="McMahon K.D."/>
            <person name="Konstantinidis K.T."/>
            <person name="Eloe-Fadrosh E.A."/>
            <person name="Kyrpides N.C."/>
            <person name="Woyke T."/>
        </authorList>
    </citation>
    <scope>NUCLEOTIDE SEQUENCE</scope>
    <source>
        <strain evidence="1">GVMAG-S-ERX555967-131</strain>
    </source>
</reference>
<name>A0A6C0F7N1_9ZZZZ</name>
<organism evidence="1">
    <name type="scientific">viral metagenome</name>
    <dbReference type="NCBI Taxonomy" id="1070528"/>
    <lineage>
        <taxon>unclassified sequences</taxon>
        <taxon>metagenomes</taxon>
        <taxon>organismal metagenomes</taxon>
    </lineage>
</organism>
<dbReference type="AlphaFoldDB" id="A0A6C0F7N1"/>
<protein>
    <submittedName>
        <fullName evidence="1">Uncharacterized protein</fullName>
    </submittedName>
</protein>
<accession>A0A6C0F7N1</accession>
<sequence length="59" mass="6380">MNISGGPAVLVRVIFKVVSPEVLSISVLVVDRTPLSSHSKPVILRVFKLTVKLLLSVAR</sequence>
<evidence type="ECO:0000313" key="1">
    <source>
        <dbReference type="EMBL" id="QHT37212.1"/>
    </source>
</evidence>
<dbReference type="EMBL" id="MN738790">
    <property type="protein sequence ID" value="QHT37212.1"/>
    <property type="molecule type" value="Genomic_DNA"/>
</dbReference>